<reference evidence="1 2" key="1">
    <citation type="submission" date="2014-09" db="EMBL/GenBank/DDBJ databases">
        <authorList>
            <person name="Magalhaes I.L.F."/>
            <person name="Oliveira U."/>
            <person name="Santos F.R."/>
            <person name="Vidigal T.H.D.A."/>
            <person name="Brescovit A.D."/>
            <person name="Santos A.J."/>
        </authorList>
    </citation>
    <scope>NUCLEOTIDE SEQUENCE [LARGE SCALE GENOMIC DNA]</scope>
</reference>
<proteinExistence type="predicted"/>
<evidence type="ECO:0000313" key="1">
    <source>
        <dbReference type="EMBL" id="CEH18720.1"/>
    </source>
</evidence>
<protein>
    <submittedName>
        <fullName evidence="1">Uncharacterized protein</fullName>
    </submittedName>
</protein>
<sequence length="98" mass="10675">MEACVTTISPLCIPTSTPPGPAAQAQRSLLEQALQATAPPNHPRLTMRARRIGSVGEEFRTPQHPLPHPLGLVLHFSHCPSHSFRTITRAQYAVLIGH</sequence>
<accession>A0A0P1BQJ2</accession>
<evidence type="ECO:0000313" key="2">
    <source>
        <dbReference type="Proteomes" id="UP000054845"/>
    </source>
</evidence>
<dbReference type="AlphaFoldDB" id="A0A0P1BQJ2"/>
<dbReference type="Proteomes" id="UP000054845">
    <property type="component" value="Unassembled WGS sequence"/>
</dbReference>
<organism evidence="1 2">
    <name type="scientific">Ceraceosorus bombacis</name>
    <dbReference type="NCBI Taxonomy" id="401625"/>
    <lineage>
        <taxon>Eukaryota</taxon>
        <taxon>Fungi</taxon>
        <taxon>Dikarya</taxon>
        <taxon>Basidiomycota</taxon>
        <taxon>Ustilaginomycotina</taxon>
        <taxon>Exobasidiomycetes</taxon>
        <taxon>Ceraceosorales</taxon>
        <taxon>Ceraceosoraceae</taxon>
        <taxon>Ceraceosorus</taxon>
    </lineage>
</organism>
<dbReference type="EMBL" id="CCYA01000276">
    <property type="protein sequence ID" value="CEH18720.1"/>
    <property type="molecule type" value="Genomic_DNA"/>
</dbReference>
<keyword evidence="2" id="KW-1185">Reference proteome</keyword>
<name>A0A0P1BQJ2_9BASI</name>